<keyword evidence="6" id="KW-1185">Reference proteome</keyword>
<evidence type="ECO:0000313" key="6">
    <source>
        <dbReference type="Proteomes" id="UP000265341"/>
    </source>
</evidence>
<evidence type="ECO:0000313" key="5">
    <source>
        <dbReference type="EMBL" id="RIH86543.1"/>
    </source>
</evidence>
<keyword evidence="2" id="KW-0547">Nucleotide-binding</keyword>
<accession>A0A399ESM2</accession>
<dbReference type="GO" id="GO:0016887">
    <property type="term" value="F:ATP hydrolysis activity"/>
    <property type="evidence" value="ECO:0007669"/>
    <property type="project" value="InterPro"/>
</dbReference>
<dbReference type="SMART" id="SM00382">
    <property type="entry name" value="AAA"/>
    <property type="match status" value="1"/>
</dbReference>
<feature type="domain" description="ABC transporter" evidence="4">
    <location>
        <begin position="3"/>
        <end position="215"/>
    </location>
</feature>
<dbReference type="PROSITE" id="PS50893">
    <property type="entry name" value="ABC_TRANSPORTER_2"/>
    <property type="match status" value="1"/>
</dbReference>
<dbReference type="InterPro" id="IPR003439">
    <property type="entry name" value="ABC_transporter-like_ATP-bd"/>
</dbReference>
<dbReference type="SUPFAM" id="SSF52540">
    <property type="entry name" value="P-loop containing nucleoside triphosphate hydrolases"/>
    <property type="match status" value="1"/>
</dbReference>
<dbReference type="InterPro" id="IPR050093">
    <property type="entry name" value="ABC_SmlMolc_Importer"/>
</dbReference>
<gene>
    <name evidence="5" type="primary">fbpC</name>
    <name evidence="5" type="ORF">Mrose_01682</name>
</gene>
<dbReference type="EMBL" id="QWLA01000028">
    <property type="protein sequence ID" value="RIH86543.1"/>
    <property type="molecule type" value="Genomic_DNA"/>
</dbReference>
<sequence length="348" mass="38184">MEIRYTLEHPVRLEIALEVQGFTVLLGESGVGKSSLLKALAGLLPARGQPFEGLRAEQRPVGYLPQHFALFPHLTALENVAFPLAHLPPARRRAKALEFLERMGIPSLAPRYPRQLSGGQQQRVALARALAREPQLLLLDEPTSALDVATREEVFSEVLSSLRDLGIPTLAASHDPWLAQQADRVAVLSPQGLIQQGSSTEVFAHPVDLNTARLVGFRNFLRGVVEGLEGENAWIVCNGVQLRARRPGWARVGQAVVACVRSDEVIVVRPDRRPELPVQDNILSGILLSLKPEGLGLRGRFSGPVELDLLLPRHVQERLGLEVGRALEVSLKPQYLHLVPGVRPELNA</sequence>
<dbReference type="RefSeq" id="WP_119277346.1">
    <property type="nucleotide sequence ID" value="NZ_QWLA01000028.1"/>
</dbReference>
<evidence type="ECO:0000256" key="3">
    <source>
        <dbReference type="ARBA" id="ARBA00022840"/>
    </source>
</evidence>
<dbReference type="PANTHER" id="PTHR42781:SF4">
    <property type="entry name" value="SPERMIDINE_PUTRESCINE IMPORT ATP-BINDING PROTEIN POTA"/>
    <property type="match status" value="1"/>
</dbReference>
<name>A0A399ESM2_9DEIN</name>
<evidence type="ECO:0000256" key="1">
    <source>
        <dbReference type="ARBA" id="ARBA00022448"/>
    </source>
</evidence>
<dbReference type="Pfam" id="PF00005">
    <property type="entry name" value="ABC_tran"/>
    <property type="match status" value="1"/>
</dbReference>
<dbReference type="EC" id="3.6.3.30" evidence="5"/>
<keyword evidence="1" id="KW-0813">Transport</keyword>
<comment type="caution">
    <text evidence="5">The sequence shown here is derived from an EMBL/GenBank/DDBJ whole genome shotgun (WGS) entry which is preliminary data.</text>
</comment>
<dbReference type="InterPro" id="IPR027417">
    <property type="entry name" value="P-loop_NTPase"/>
</dbReference>
<dbReference type="SUPFAM" id="SSF50331">
    <property type="entry name" value="MOP-like"/>
    <property type="match status" value="1"/>
</dbReference>
<dbReference type="InterPro" id="IPR017871">
    <property type="entry name" value="ABC_transporter-like_CS"/>
</dbReference>
<keyword evidence="5" id="KW-0378">Hydrolase</keyword>
<reference evidence="5 6" key="1">
    <citation type="submission" date="2018-08" db="EMBL/GenBank/DDBJ databases">
        <title>Meiothermus roseus NBRC 110900 genome sequencing project.</title>
        <authorList>
            <person name="Da Costa M.S."/>
            <person name="Albuquerque L."/>
            <person name="Raposo P."/>
            <person name="Froufe H.J.C."/>
            <person name="Barroso C.S."/>
            <person name="Egas C."/>
        </authorList>
    </citation>
    <scope>NUCLEOTIDE SEQUENCE [LARGE SCALE GENOMIC DNA]</scope>
    <source>
        <strain evidence="5 6">NBRC 110900</strain>
    </source>
</reference>
<dbReference type="PANTHER" id="PTHR42781">
    <property type="entry name" value="SPERMIDINE/PUTRESCINE IMPORT ATP-BINDING PROTEIN POTA"/>
    <property type="match status" value="1"/>
</dbReference>
<evidence type="ECO:0000256" key="2">
    <source>
        <dbReference type="ARBA" id="ARBA00022741"/>
    </source>
</evidence>
<dbReference type="Gene3D" id="3.40.50.300">
    <property type="entry name" value="P-loop containing nucleotide triphosphate hydrolases"/>
    <property type="match status" value="1"/>
</dbReference>
<dbReference type="AlphaFoldDB" id="A0A399ESM2"/>
<dbReference type="OrthoDB" id="25822at2"/>
<dbReference type="GO" id="GO:0005524">
    <property type="term" value="F:ATP binding"/>
    <property type="evidence" value="ECO:0007669"/>
    <property type="project" value="UniProtKB-KW"/>
</dbReference>
<keyword evidence="3 5" id="KW-0067">ATP-binding</keyword>
<dbReference type="InterPro" id="IPR008995">
    <property type="entry name" value="Mo/tungstate-bd_C_term_dom"/>
</dbReference>
<organism evidence="5 6">
    <name type="scientific">Calidithermus roseus</name>
    <dbReference type="NCBI Taxonomy" id="1644118"/>
    <lineage>
        <taxon>Bacteria</taxon>
        <taxon>Thermotogati</taxon>
        <taxon>Deinococcota</taxon>
        <taxon>Deinococci</taxon>
        <taxon>Thermales</taxon>
        <taxon>Thermaceae</taxon>
        <taxon>Calidithermus</taxon>
    </lineage>
</organism>
<protein>
    <submittedName>
        <fullName evidence="5">Fe(3+) ions import ATP-binding protein FbpC</fullName>
        <ecNumber evidence="5">3.6.3.30</ecNumber>
    </submittedName>
</protein>
<proteinExistence type="predicted"/>
<dbReference type="Proteomes" id="UP000265341">
    <property type="component" value="Unassembled WGS sequence"/>
</dbReference>
<evidence type="ECO:0000259" key="4">
    <source>
        <dbReference type="PROSITE" id="PS50893"/>
    </source>
</evidence>
<dbReference type="PROSITE" id="PS00211">
    <property type="entry name" value="ABC_TRANSPORTER_1"/>
    <property type="match status" value="1"/>
</dbReference>
<dbReference type="InterPro" id="IPR003593">
    <property type="entry name" value="AAA+_ATPase"/>
</dbReference>